<feature type="region of interest" description="Disordered" evidence="1">
    <location>
        <begin position="82"/>
        <end position="162"/>
    </location>
</feature>
<evidence type="ECO:0000313" key="2">
    <source>
        <dbReference type="EMBL" id="GHP11103.1"/>
    </source>
</evidence>
<organism evidence="2 3">
    <name type="scientific">Pycnococcus provasolii</name>
    <dbReference type="NCBI Taxonomy" id="41880"/>
    <lineage>
        <taxon>Eukaryota</taxon>
        <taxon>Viridiplantae</taxon>
        <taxon>Chlorophyta</taxon>
        <taxon>Pseudoscourfieldiophyceae</taxon>
        <taxon>Pseudoscourfieldiales</taxon>
        <taxon>Pycnococcaceae</taxon>
        <taxon>Pycnococcus</taxon>
    </lineage>
</organism>
<accession>A0A830HWG7</accession>
<protein>
    <submittedName>
        <fullName evidence="2">Uncharacterized protein</fullName>
    </submittedName>
</protein>
<name>A0A830HWG7_9CHLO</name>
<feature type="compositionally biased region" description="Basic residues" evidence="1">
    <location>
        <begin position="110"/>
        <end position="120"/>
    </location>
</feature>
<gene>
    <name evidence="2" type="ORF">PPROV_000983300</name>
</gene>
<comment type="caution">
    <text evidence="2">The sequence shown here is derived from an EMBL/GenBank/DDBJ whole genome shotgun (WGS) entry which is preliminary data.</text>
</comment>
<keyword evidence="3" id="KW-1185">Reference proteome</keyword>
<feature type="compositionally biased region" description="Basic and acidic residues" evidence="1">
    <location>
        <begin position="97"/>
        <end position="109"/>
    </location>
</feature>
<dbReference type="EMBL" id="BNJQ01000032">
    <property type="protein sequence ID" value="GHP11103.1"/>
    <property type="molecule type" value="Genomic_DNA"/>
</dbReference>
<sequence>MMSAARINTCARPAARPAAVARRPAVVAKAAATPMQATTQKAAAVSLAVSLALGAATLPAQAACSGGQDCKVLDAKTGELISGSAAPTKSSPSAPKVKAEKKSKPAKGEKKAKKEKKAKGEKKPFTPAVKPTGQPLQFSTTTKSSSSVSASPKSDAAPSPTTYGAVAGVASVIAGLSGMYQIDQEQQNGTPKPKAAPKPKAKAASPEKSADERRKDVQEWVKNYRTRTAGEKTADQRRKDVQEWVKNYRTRTGKKVMA</sequence>
<evidence type="ECO:0000313" key="3">
    <source>
        <dbReference type="Proteomes" id="UP000660262"/>
    </source>
</evidence>
<dbReference type="AlphaFoldDB" id="A0A830HWG7"/>
<evidence type="ECO:0000256" key="1">
    <source>
        <dbReference type="SAM" id="MobiDB-lite"/>
    </source>
</evidence>
<feature type="region of interest" description="Disordered" evidence="1">
    <location>
        <begin position="182"/>
        <end position="218"/>
    </location>
</feature>
<feature type="compositionally biased region" description="Low complexity" evidence="1">
    <location>
        <begin position="139"/>
        <end position="162"/>
    </location>
</feature>
<dbReference type="Proteomes" id="UP000660262">
    <property type="component" value="Unassembled WGS sequence"/>
</dbReference>
<feature type="compositionally biased region" description="Low complexity" evidence="1">
    <location>
        <begin position="82"/>
        <end position="96"/>
    </location>
</feature>
<reference evidence="2" key="1">
    <citation type="submission" date="2020-10" db="EMBL/GenBank/DDBJ databases">
        <title>Unveiling of a novel bifunctional photoreceptor, Dualchrome1, isolated from a cosmopolitan green alga.</title>
        <authorList>
            <person name="Suzuki S."/>
            <person name="Kawachi M."/>
        </authorList>
    </citation>
    <scope>NUCLEOTIDE SEQUENCE</scope>
    <source>
        <strain evidence="2">NIES 2893</strain>
    </source>
</reference>
<feature type="compositionally biased region" description="Basic and acidic residues" evidence="1">
    <location>
        <begin position="208"/>
        <end position="218"/>
    </location>
</feature>
<proteinExistence type="predicted"/>